<dbReference type="PROSITE" id="PS51007">
    <property type="entry name" value="CYTC"/>
    <property type="match status" value="2"/>
</dbReference>
<reference evidence="6 7" key="1">
    <citation type="journal article" date="2014" name="Genome Announc.">
        <title>Genome Sequence and Methylome of Soil Bacterium Gemmatirosa kalamazoonensis KBS708T, a Member of the Rarely Cultivated Gemmatimonadetes Phylum.</title>
        <authorList>
            <person name="Debruyn J.M."/>
            <person name="Radosevich M."/>
            <person name="Wommack K.E."/>
            <person name="Polson S.W."/>
            <person name="Hauser L.J."/>
            <person name="Fawaz M.N."/>
            <person name="Korlach J."/>
            <person name="Tsai Y.C."/>
        </authorList>
    </citation>
    <scope>NUCLEOTIDE SEQUENCE [LARGE SCALE GENOMIC DNA]</scope>
    <source>
        <strain evidence="6 7">KBS708</strain>
    </source>
</reference>
<dbReference type="eggNOG" id="COG2010">
    <property type="taxonomic scope" value="Bacteria"/>
</dbReference>
<organism evidence="6 7">
    <name type="scientific">Gemmatirosa kalamazoonensis</name>
    <dbReference type="NCBI Taxonomy" id="861299"/>
    <lineage>
        <taxon>Bacteria</taxon>
        <taxon>Pseudomonadati</taxon>
        <taxon>Gemmatimonadota</taxon>
        <taxon>Gemmatimonadia</taxon>
        <taxon>Gemmatimonadales</taxon>
        <taxon>Gemmatimonadaceae</taxon>
        <taxon>Gemmatirosa</taxon>
    </lineage>
</organism>
<evidence type="ECO:0000256" key="3">
    <source>
        <dbReference type="ARBA" id="ARBA00023004"/>
    </source>
</evidence>
<dbReference type="EMBL" id="CP007128">
    <property type="protein sequence ID" value="AHG88008.1"/>
    <property type="molecule type" value="Genomic_DNA"/>
</dbReference>
<dbReference type="Gene3D" id="1.10.760.10">
    <property type="entry name" value="Cytochrome c-like domain"/>
    <property type="match status" value="2"/>
</dbReference>
<evidence type="ECO:0000313" key="7">
    <source>
        <dbReference type="Proteomes" id="UP000019151"/>
    </source>
</evidence>
<dbReference type="InterPro" id="IPR051459">
    <property type="entry name" value="Cytochrome_c-type_DH"/>
</dbReference>
<gene>
    <name evidence="6" type="ORF">J421_0471</name>
</gene>
<dbReference type="InterPro" id="IPR009056">
    <property type="entry name" value="Cyt_c-like_dom"/>
</dbReference>
<keyword evidence="2 4" id="KW-0479">Metal-binding</keyword>
<evidence type="ECO:0000256" key="2">
    <source>
        <dbReference type="ARBA" id="ARBA00022723"/>
    </source>
</evidence>
<sequence>MKNRWLRRLAYALGGLLTVVAALVVAIYGVTWARTGRTFQVAATPVPVAHDSATRARGEHLVTAIGKCAECHGSDYAGKVFVDDPALGRVVARNLTPGGDVARYSDAEFARAIRHGVRKNGQGLLIMPSSDYASFSDEDVGAVIAYLRSLPPVAKPLPATELHFLARALWASGQLPLMDALRMDHAKRAPERVAVAPTAEYGHYLADVGGCTGCHGPGLSGGKIPGTPPDWRPAANLTPAGNLGKWTYDDFTRALRTGRRPDGSPIDSIMPWKATAKMTDDEIQAVYAFLKTVPAKPFGNR</sequence>
<dbReference type="KEGG" id="gba:J421_0471"/>
<protein>
    <submittedName>
        <fullName evidence="6">Cytochrome c class I</fullName>
    </submittedName>
</protein>
<dbReference type="RefSeq" id="WP_025409555.1">
    <property type="nucleotide sequence ID" value="NZ_CP007128.1"/>
</dbReference>
<dbReference type="Pfam" id="PF13442">
    <property type="entry name" value="Cytochrome_CBB3"/>
    <property type="match status" value="1"/>
</dbReference>
<keyword evidence="7" id="KW-1185">Reference proteome</keyword>
<evidence type="ECO:0000259" key="5">
    <source>
        <dbReference type="PROSITE" id="PS51007"/>
    </source>
</evidence>
<dbReference type="PANTHER" id="PTHR35008">
    <property type="entry name" value="BLL4482 PROTEIN-RELATED"/>
    <property type="match status" value="1"/>
</dbReference>
<name>W0RF45_9BACT</name>
<feature type="domain" description="Cytochrome c" evidence="5">
    <location>
        <begin position="197"/>
        <end position="294"/>
    </location>
</feature>
<dbReference type="GO" id="GO:0046872">
    <property type="term" value="F:metal ion binding"/>
    <property type="evidence" value="ECO:0007669"/>
    <property type="project" value="UniProtKB-KW"/>
</dbReference>
<keyword evidence="3 4" id="KW-0408">Iron</keyword>
<dbReference type="PANTHER" id="PTHR35008:SF8">
    <property type="entry name" value="ALCOHOL DEHYDROGENASE CYTOCHROME C SUBUNIT"/>
    <property type="match status" value="1"/>
</dbReference>
<dbReference type="InterPro" id="IPR036909">
    <property type="entry name" value="Cyt_c-like_dom_sf"/>
</dbReference>
<dbReference type="Proteomes" id="UP000019151">
    <property type="component" value="Chromosome"/>
</dbReference>
<proteinExistence type="predicted"/>
<dbReference type="Pfam" id="PF00034">
    <property type="entry name" value="Cytochrom_C"/>
    <property type="match status" value="1"/>
</dbReference>
<dbReference type="STRING" id="861299.J421_0471"/>
<feature type="domain" description="Cytochrome c" evidence="5">
    <location>
        <begin position="53"/>
        <end position="151"/>
    </location>
</feature>
<evidence type="ECO:0000256" key="4">
    <source>
        <dbReference type="PROSITE-ProRule" id="PRU00433"/>
    </source>
</evidence>
<keyword evidence="1 4" id="KW-0349">Heme</keyword>
<dbReference type="SUPFAM" id="SSF46626">
    <property type="entry name" value="Cytochrome c"/>
    <property type="match status" value="2"/>
</dbReference>
<dbReference type="HOGENOM" id="CLU_923651_0_0_0"/>
<dbReference type="GO" id="GO:0020037">
    <property type="term" value="F:heme binding"/>
    <property type="evidence" value="ECO:0007669"/>
    <property type="project" value="InterPro"/>
</dbReference>
<dbReference type="PATRIC" id="fig|861299.3.peg.483"/>
<evidence type="ECO:0000313" key="6">
    <source>
        <dbReference type="EMBL" id="AHG88008.1"/>
    </source>
</evidence>
<dbReference type="InParanoid" id="W0RF45"/>
<dbReference type="AlphaFoldDB" id="W0RF45"/>
<accession>W0RF45</accession>
<evidence type="ECO:0000256" key="1">
    <source>
        <dbReference type="ARBA" id="ARBA00022617"/>
    </source>
</evidence>
<dbReference type="OrthoDB" id="9809720at2"/>
<dbReference type="GO" id="GO:0009055">
    <property type="term" value="F:electron transfer activity"/>
    <property type="evidence" value="ECO:0007669"/>
    <property type="project" value="InterPro"/>
</dbReference>